<dbReference type="AlphaFoldDB" id="A0AAD7TK87"/>
<proteinExistence type="predicted"/>
<gene>
    <name evidence="2" type="ORF">ONZ51_g11514</name>
</gene>
<keyword evidence="3" id="KW-1185">Reference proteome</keyword>
<organism evidence="2 3">
    <name type="scientific">Trametes cubensis</name>
    <dbReference type="NCBI Taxonomy" id="1111947"/>
    <lineage>
        <taxon>Eukaryota</taxon>
        <taxon>Fungi</taxon>
        <taxon>Dikarya</taxon>
        <taxon>Basidiomycota</taxon>
        <taxon>Agaricomycotina</taxon>
        <taxon>Agaricomycetes</taxon>
        <taxon>Polyporales</taxon>
        <taxon>Polyporaceae</taxon>
        <taxon>Trametes</taxon>
    </lineage>
</organism>
<evidence type="ECO:0000313" key="2">
    <source>
        <dbReference type="EMBL" id="KAJ8457466.1"/>
    </source>
</evidence>
<feature type="region of interest" description="Disordered" evidence="1">
    <location>
        <begin position="460"/>
        <end position="517"/>
    </location>
</feature>
<reference evidence="2" key="1">
    <citation type="submission" date="2022-11" db="EMBL/GenBank/DDBJ databases">
        <title>Genome Sequence of Cubamyces cubensis.</title>
        <authorList>
            <person name="Buettner E."/>
        </authorList>
    </citation>
    <scope>NUCLEOTIDE SEQUENCE</scope>
    <source>
        <strain evidence="2">MPL-01</strain>
    </source>
</reference>
<evidence type="ECO:0000313" key="3">
    <source>
        <dbReference type="Proteomes" id="UP001215151"/>
    </source>
</evidence>
<dbReference type="EMBL" id="JAPEVG010000558">
    <property type="protein sequence ID" value="KAJ8457466.1"/>
    <property type="molecule type" value="Genomic_DNA"/>
</dbReference>
<sequence>MLSVLAGIAGIVPTQSRPVLKARYVRLGSIQSNYILQYLDVHKPSPQATTNTIMSLKHLDTADKLAQALRYWQGFTFTKNYMNLQAAVKAIGTEDQEIEAVQDYPGRWVMCRVGEKATKPAIFHTAAVWRWNSDMETGNYVPIGEVAPTKLVESRIQNEPGTLCQFSYAVDTQHDKSIWAAQQLLEKYVQSVKGFNPHKKSRRPWQDGSNRNEVYVFSAQMSFKRTKYTARKEASLQYTLHPWIADVVAKTSYFANPDRPSLFEPRAGKLIDLKDCETPHLRTGDLVWIGFYVEFIIGLNHWSTTLTPYEIVRVATVTPSLVGDGQYFDDGMDVPRQRLQAGDVIPISEDFPMLSGNVVGDPLELIDYEDPVQGVESDVTLETQTSTQRQIAPTSHVPSDAQFTTAQLSASSIPMQPTLVSAVDEEYIREPQRDRSMSVMSLPSTFDYCSDVESMTRTPTKCKRSFEPPDASLSPKKRRLLSNTNELLNVGLENTTEGSDVRATRNRVTRSQMRTQA</sequence>
<accession>A0AAD7TK87</accession>
<feature type="compositionally biased region" description="Polar residues" evidence="1">
    <location>
        <begin position="481"/>
        <end position="498"/>
    </location>
</feature>
<comment type="caution">
    <text evidence="2">The sequence shown here is derived from an EMBL/GenBank/DDBJ whole genome shotgun (WGS) entry which is preliminary data.</text>
</comment>
<protein>
    <submittedName>
        <fullName evidence="2">Uncharacterized protein</fullName>
    </submittedName>
</protein>
<evidence type="ECO:0000256" key="1">
    <source>
        <dbReference type="SAM" id="MobiDB-lite"/>
    </source>
</evidence>
<dbReference type="Proteomes" id="UP001215151">
    <property type="component" value="Unassembled WGS sequence"/>
</dbReference>
<name>A0AAD7TK87_9APHY</name>